<sequence length="369" mass="40191">MGTTCSATRTSMTQRQTKVLFIPVSSPEGIGEYMRSIILADAIRTEWPEADIHFVLNRHAPYAASCPYPALLLDASPTKCEAQVNTLIREYCPTLVIFDASGRQSQLAQAKAVGAKVIFISQHQSKRRRGMKIGRARHTDRHWVVQPEFVIGQPSWLSQVKLKWLGLTAPQCIGPVFSNPQSETQTDLLAKHSLAQHKFVLLNAGSGGHKVEDDLAADRFADVARTIAAKGVQAVLVLGPNYPKELPQIPGVLCLGKVDNQDFIALLNACKYAVISGGDTLLQAIALLVPTLTVPVSKDQPKRIAACAKLQLIQDCPCEVNSMIAACKVLDNQAEITRLKQNMTAIPTLNGLNTAMADIRQLLEVAKND</sequence>
<dbReference type="EMBL" id="JAFKCS010000003">
    <property type="protein sequence ID" value="MBN7819114.1"/>
    <property type="molecule type" value="Genomic_DNA"/>
</dbReference>
<dbReference type="SUPFAM" id="SSF53756">
    <property type="entry name" value="UDP-Glycosyltransferase/glycogen phosphorylase"/>
    <property type="match status" value="1"/>
</dbReference>
<comment type="caution">
    <text evidence="1">The sequence shown here is derived from an EMBL/GenBank/DDBJ whole genome shotgun (WGS) entry which is preliminary data.</text>
</comment>
<evidence type="ECO:0000313" key="2">
    <source>
        <dbReference type="Proteomes" id="UP000663992"/>
    </source>
</evidence>
<organism evidence="1 2">
    <name type="scientific">Bowmanella yangjiangensis</name>
    <dbReference type="NCBI Taxonomy" id="2811230"/>
    <lineage>
        <taxon>Bacteria</taxon>
        <taxon>Pseudomonadati</taxon>
        <taxon>Pseudomonadota</taxon>
        <taxon>Gammaproteobacteria</taxon>
        <taxon>Alteromonadales</taxon>
        <taxon>Alteromonadaceae</taxon>
        <taxon>Bowmanella</taxon>
    </lineage>
</organism>
<reference evidence="1 2" key="1">
    <citation type="submission" date="2021-03" db="EMBL/GenBank/DDBJ databases">
        <title>novel species isolated from a fishpond in China.</title>
        <authorList>
            <person name="Lu H."/>
            <person name="Cai Z."/>
        </authorList>
    </citation>
    <scope>NUCLEOTIDE SEQUENCE [LARGE SCALE GENOMIC DNA]</scope>
    <source>
        <strain evidence="1 2">Y57</strain>
    </source>
</reference>
<gene>
    <name evidence="1" type="ORF">J0A65_04510</name>
</gene>
<keyword evidence="2" id="KW-1185">Reference proteome</keyword>
<dbReference type="Gene3D" id="3.40.50.2000">
    <property type="entry name" value="Glycogen Phosphorylase B"/>
    <property type="match status" value="1"/>
</dbReference>
<protein>
    <submittedName>
        <fullName evidence="1">Uncharacterized protein</fullName>
    </submittedName>
</protein>
<name>A0ABS3CTY6_9ALTE</name>
<accession>A0ABS3CTY6</accession>
<proteinExistence type="predicted"/>
<dbReference type="Proteomes" id="UP000663992">
    <property type="component" value="Unassembled WGS sequence"/>
</dbReference>
<evidence type="ECO:0000313" key="1">
    <source>
        <dbReference type="EMBL" id="MBN7819114.1"/>
    </source>
</evidence>